<reference evidence="4 5" key="1">
    <citation type="journal article" date="2019" name="Sci. Rep.">
        <title>Extended insight into the Mycobacterium chelonae-abscessus complex through whole genome sequencing of Mycobacterium salmoniphilum outbreak and Mycobacterium salmoniphilum-like strains.</title>
        <authorList>
            <person name="Behra P.R.K."/>
            <person name="Das S."/>
            <person name="Pettersson B.M.F."/>
            <person name="Shirreff L."/>
            <person name="DuCote T."/>
            <person name="Jacobsson K.G."/>
            <person name="Ennis D.G."/>
            <person name="Kirsebom L.A."/>
        </authorList>
    </citation>
    <scope>NUCLEOTIDE SEQUENCE [LARGE SCALE GENOMIC DNA]</scope>
    <source>
        <strain evidence="4 5">CCUG 60883</strain>
    </source>
</reference>
<dbReference type="InterPro" id="IPR002563">
    <property type="entry name" value="Flavin_Rdtase-like_dom"/>
</dbReference>
<dbReference type="InterPro" id="IPR050268">
    <property type="entry name" value="NADH-dep_flavin_reductase"/>
</dbReference>
<dbReference type="SMART" id="SM00903">
    <property type="entry name" value="Flavin_Reduct"/>
    <property type="match status" value="1"/>
</dbReference>
<dbReference type="RefSeq" id="WP_234878844.1">
    <property type="nucleotide sequence ID" value="NZ_PECK01000007.1"/>
</dbReference>
<dbReference type="GO" id="GO:0052874">
    <property type="term" value="F:FMN reductase (NADH) activity"/>
    <property type="evidence" value="ECO:0007669"/>
    <property type="project" value="UniProtKB-EC"/>
</dbReference>
<protein>
    <submittedName>
        <fullName evidence="4">FMN reductase (NADH) NtaB</fullName>
        <ecNumber evidence="4">1.5.1.42</ecNumber>
    </submittedName>
</protein>
<dbReference type="Gene3D" id="2.30.110.10">
    <property type="entry name" value="Electron Transport, Fmn-binding Protein, Chain A"/>
    <property type="match status" value="1"/>
</dbReference>
<evidence type="ECO:0000259" key="3">
    <source>
        <dbReference type="SMART" id="SM00903"/>
    </source>
</evidence>
<dbReference type="Pfam" id="PF01613">
    <property type="entry name" value="Flavin_Reduct"/>
    <property type="match status" value="1"/>
</dbReference>
<keyword evidence="5" id="KW-1185">Reference proteome</keyword>
<proteinExistence type="inferred from homology"/>
<dbReference type="PANTHER" id="PTHR30466">
    <property type="entry name" value="FLAVIN REDUCTASE"/>
    <property type="match status" value="1"/>
</dbReference>
<name>A0ABY2GM32_9MYCO</name>
<dbReference type="SUPFAM" id="SSF50475">
    <property type="entry name" value="FMN-binding split barrel"/>
    <property type="match status" value="1"/>
</dbReference>
<keyword evidence="2 4" id="KW-0560">Oxidoreductase</keyword>
<evidence type="ECO:0000256" key="2">
    <source>
        <dbReference type="ARBA" id="ARBA00023002"/>
    </source>
</evidence>
<comment type="caution">
    <text evidence="4">The sequence shown here is derived from an EMBL/GenBank/DDBJ whole genome shotgun (WGS) entry which is preliminary data.</text>
</comment>
<dbReference type="InterPro" id="IPR012349">
    <property type="entry name" value="Split_barrel_FMN-bd"/>
</dbReference>
<dbReference type="EC" id="1.5.1.42" evidence="4"/>
<sequence length="172" mass="18314">MVSAAASSESDVYSDFASLMGQLDHPMYVVTVQGADGPSGCLVGFASQVSIDPPLFLVGLSEQNHTWRASHGASHLAVHVIPRANSELVRLFGEETGDRVDKFALCSWRRGPHGTPILDGSSAWFEGEIHARIELGDHVGHVLSPVAVGPVAELSEYVTLYDVKGLTPGHEA</sequence>
<dbReference type="Proteomes" id="UP000294844">
    <property type="component" value="Unassembled WGS sequence"/>
</dbReference>
<dbReference type="PANTHER" id="PTHR30466:SF15">
    <property type="entry name" value="POSSIBLE OXIDOREDUCTASE"/>
    <property type="match status" value="1"/>
</dbReference>
<feature type="domain" description="Flavin reductase like" evidence="3">
    <location>
        <begin position="20"/>
        <end position="159"/>
    </location>
</feature>
<evidence type="ECO:0000313" key="5">
    <source>
        <dbReference type="Proteomes" id="UP000294844"/>
    </source>
</evidence>
<dbReference type="EMBL" id="PECM01000004">
    <property type="protein sequence ID" value="TEA07632.1"/>
    <property type="molecule type" value="Genomic_DNA"/>
</dbReference>
<organism evidence="4 5">
    <name type="scientific">Mycobacteroides salmoniphilum</name>
    <dbReference type="NCBI Taxonomy" id="404941"/>
    <lineage>
        <taxon>Bacteria</taxon>
        <taxon>Bacillati</taxon>
        <taxon>Actinomycetota</taxon>
        <taxon>Actinomycetes</taxon>
        <taxon>Mycobacteriales</taxon>
        <taxon>Mycobacteriaceae</taxon>
        <taxon>Mycobacteroides</taxon>
    </lineage>
</organism>
<accession>A0ABY2GM32</accession>
<gene>
    <name evidence="4" type="primary">ntaB_1</name>
    <name evidence="4" type="ORF">CCUG60883_00695</name>
</gene>
<comment type="similarity">
    <text evidence="1">Belongs to the non-flavoprotein flavin reductase family.</text>
</comment>
<evidence type="ECO:0000256" key="1">
    <source>
        <dbReference type="ARBA" id="ARBA00008898"/>
    </source>
</evidence>
<evidence type="ECO:0000313" key="4">
    <source>
        <dbReference type="EMBL" id="TEA07632.1"/>
    </source>
</evidence>